<dbReference type="EMBL" id="CAUYUJ010015956">
    <property type="protein sequence ID" value="CAK0860198.1"/>
    <property type="molecule type" value="Genomic_DNA"/>
</dbReference>
<feature type="compositionally biased region" description="Basic and acidic residues" evidence="1">
    <location>
        <begin position="120"/>
        <end position="133"/>
    </location>
</feature>
<name>A0ABN9UMI7_9DINO</name>
<evidence type="ECO:0000313" key="2">
    <source>
        <dbReference type="EMBL" id="CAK0860198.1"/>
    </source>
</evidence>
<organism evidence="2 3">
    <name type="scientific">Prorocentrum cordatum</name>
    <dbReference type="NCBI Taxonomy" id="2364126"/>
    <lineage>
        <taxon>Eukaryota</taxon>
        <taxon>Sar</taxon>
        <taxon>Alveolata</taxon>
        <taxon>Dinophyceae</taxon>
        <taxon>Prorocentrales</taxon>
        <taxon>Prorocentraceae</taxon>
        <taxon>Prorocentrum</taxon>
    </lineage>
</organism>
<evidence type="ECO:0000313" key="3">
    <source>
        <dbReference type="Proteomes" id="UP001189429"/>
    </source>
</evidence>
<gene>
    <name evidence="2" type="ORF">PCOR1329_LOCUS49244</name>
</gene>
<feature type="non-terminal residue" evidence="2">
    <location>
        <position position="215"/>
    </location>
</feature>
<proteinExistence type="predicted"/>
<reference evidence="2" key="1">
    <citation type="submission" date="2023-10" db="EMBL/GenBank/DDBJ databases">
        <authorList>
            <person name="Chen Y."/>
            <person name="Shah S."/>
            <person name="Dougan E. K."/>
            <person name="Thang M."/>
            <person name="Chan C."/>
        </authorList>
    </citation>
    <scope>NUCLEOTIDE SEQUENCE [LARGE SCALE GENOMIC DNA]</scope>
</reference>
<accession>A0ABN9UMI7</accession>
<keyword evidence="3" id="KW-1185">Reference proteome</keyword>
<feature type="compositionally biased region" description="Basic residues" evidence="1">
    <location>
        <begin position="134"/>
        <end position="151"/>
    </location>
</feature>
<feature type="region of interest" description="Disordered" evidence="1">
    <location>
        <begin position="1"/>
        <end position="33"/>
    </location>
</feature>
<dbReference type="Proteomes" id="UP001189429">
    <property type="component" value="Unassembled WGS sequence"/>
</dbReference>
<feature type="non-terminal residue" evidence="2">
    <location>
        <position position="1"/>
    </location>
</feature>
<evidence type="ECO:0000256" key="1">
    <source>
        <dbReference type="SAM" id="MobiDB-lite"/>
    </source>
</evidence>
<comment type="caution">
    <text evidence="2">The sequence shown here is derived from an EMBL/GenBank/DDBJ whole genome shotgun (WGS) entry which is preliminary data.</text>
</comment>
<sequence>SPSSRRQSPSERERALQRPGRAPEAGPFGTARRCGVCPSGGRFQARLVRAWSLSRSPELGMHRQFEKPRGRGADAQNAVFKGAPRPCVRLLARRERAQASRISAPRAWRATARKIGRGRSALDRTRIASERRRPAARMSRRARRRPPRAGRRSVPALGRHDVQAAGRRLHGPQRAGAGARREEVPGVHPLLNVFFTVTRPSPRPAQPAAPRAGGP</sequence>
<protein>
    <submittedName>
        <fullName evidence="2">Uncharacterized protein</fullName>
    </submittedName>
</protein>
<feature type="region of interest" description="Disordered" evidence="1">
    <location>
        <begin position="116"/>
        <end position="215"/>
    </location>
</feature>